<dbReference type="CDD" id="cd07041">
    <property type="entry name" value="STAS_RsbR_RsbS_like"/>
    <property type="match status" value="1"/>
</dbReference>
<reference evidence="2 3" key="1">
    <citation type="submission" date="2024-09" db="EMBL/GenBank/DDBJ databases">
        <title>Floridaenema gen nov. (Aerosakkonemataceae, Aerosakkonematales ord. nov., Cyanobacteria) from benthic tropical and subtropical fresh waters, with the description of four new species.</title>
        <authorList>
            <person name="Moretto J.A."/>
            <person name="Berthold D.E."/>
            <person name="Lefler F.W."/>
            <person name="Huang I.-S."/>
            <person name="Laughinghouse H. IV."/>
        </authorList>
    </citation>
    <scope>NUCLEOTIDE SEQUENCE [LARGE SCALE GENOMIC DNA]</scope>
    <source>
        <strain evidence="2 3">BLCC-F167</strain>
    </source>
</reference>
<dbReference type="PANTHER" id="PTHR33745:SF1">
    <property type="entry name" value="RSBT ANTAGONIST PROTEIN RSBS"/>
    <property type="match status" value="1"/>
</dbReference>
<dbReference type="PANTHER" id="PTHR33745">
    <property type="entry name" value="RSBT ANTAGONIST PROTEIN RSBS-RELATED"/>
    <property type="match status" value="1"/>
</dbReference>
<name>A0ABV4WUB8_9CYAN</name>
<dbReference type="InterPro" id="IPR051932">
    <property type="entry name" value="Bact_StressResp_Reg"/>
</dbReference>
<organism evidence="2 3">
    <name type="scientific">Floridaenema evergladense BLCC-F167</name>
    <dbReference type="NCBI Taxonomy" id="3153639"/>
    <lineage>
        <taxon>Bacteria</taxon>
        <taxon>Bacillati</taxon>
        <taxon>Cyanobacteriota</taxon>
        <taxon>Cyanophyceae</taxon>
        <taxon>Oscillatoriophycideae</taxon>
        <taxon>Aerosakkonematales</taxon>
        <taxon>Aerosakkonemataceae</taxon>
        <taxon>Floridanema</taxon>
        <taxon>Floridanema evergladense</taxon>
    </lineage>
</organism>
<keyword evidence="3" id="KW-1185">Reference proteome</keyword>
<evidence type="ECO:0000313" key="2">
    <source>
        <dbReference type="EMBL" id="MFB2838686.1"/>
    </source>
</evidence>
<dbReference type="PROSITE" id="PS50801">
    <property type="entry name" value="STAS"/>
    <property type="match status" value="1"/>
</dbReference>
<dbReference type="RefSeq" id="WP_413280987.1">
    <property type="nucleotide sequence ID" value="NZ_JBHFNT010000270.1"/>
</dbReference>
<dbReference type="EMBL" id="JBHFNT010000270">
    <property type="protein sequence ID" value="MFB2838686.1"/>
    <property type="molecule type" value="Genomic_DNA"/>
</dbReference>
<protein>
    <submittedName>
        <fullName evidence="2">STAS domain-containing protein</fullName>
    </submittedName>
</protein>
<accession>A0ABV4WUB8</accession>
<dbReference type="Proteomes" id="UP001576780">
    <property type="component" value="Unassembled WGS sequence"/>
</dbReference>
<gene>
    <name evidence="2" type="ORF">ACE1CA_29715</name>
</gene>
<sequence>MSTRGVSVVKVRDVLLVTIPADPDDFTLHEMQEQVLDAMEQHQAKGLIIDISAIETLDSFFARTIAETGQMIRLMGGATVIAGMRPRVAMTTTQLGLTFSGIITALNVDRALDLLDASVGQGER</sequence>
<feature type="domain" description="STAS" evidence="1">
    <location>
        <begin position="4"/>
        <end position="115"/>
    </location>
</feature>
<dbReference type="Pfam" id="PF01740">
    <property type="entry name" value="STAS"/>
    <property type="match status" value="1"/>
</dbReference>
<dbReference type="SUPFAM" id="SSF52091">
    <property type="entry name" value="SpoIIaa-like"/>
    <property type="match status" value="1"/>
</dbReference>
<proteinExistence type="predicted"/>
<comment type="caution">
    <text evidence="2">The sequence shown here is derived from an EMBL/GenBank/DDBJ whole genome shotgun (WGS) entry which is preliminary data.</text>
</comment>
<dbReference type="Gene3D" id="3.30.750.24">
    <property type="entry name" value="STAS domain"/>
    <property type="match status" value="1"/>
</dbReference>
<dbReference type="InterPro" id="IPR002645">
    <property type="entry name" value="STAS_dom"/>
</dbReference>
<evidence type="ECO:0000259" key="1">
    <source>
        <dbReference type="PROSITE" id="PS50801"/>
    </source>
</evidence>
<evidence type="ECO:0000313" key="3">
    <source>
        <dbReference type="Proteomes" id="UP001576780"/>
    </source>
</evidence>
<dbReference type="InterPro" id="IPR036513">
    <property type="entry name" value="STAS_dom_sf"/>
</dbReference>